<gene>
    <name evidence="2" type="ORF">RRG08_015250</name>
</gene>
<evidence type="ECO:0000256" key="1">
    <source>
        <dbReference type="SAM" id="MobiDB-lite"/>
    </source>
</evidence>
<accession>A0AAE0Z173</accession>
<organism evidence="2 3">
    <name type="scientific">Elysia crispata</name>
    <name type="common">lettuce slug</name>
    <dbReference type="NCBI Taxonomy" id="231223"/>
    <lineage>
        <taxon>Eukaryota</taxon>
        <taxon>Metazoa</taxon>
        <taxon>Spiralia</taxon>
        <taxon>Lophotrochozoa</taxon>
        <taxon>Mollusca</taxon>
        <taxon>Gastropoda</taxon>
        <taxon>Heterobranchia</taxon>
        <taxon>Euthyneura</taxon>
        <taxon>Panpulmonata</taxon>
        <taxon>Sacoglossa</taxon>
        <taxon>Placobranchoidea</taxon>
        <taxon>Plakobranchidae</taxon>
        <taxon>Elysia</taxon>
    </lineage>
</organism>
<dbReference type="EMBL" id="JAWDGP010005039">
    <property type="protein sequence ID" value="KAK3760211.1"/>
    <property type="molecule type" value="Genomic_DNA"/>
</dbReference>
<comment type="caution">
    <text evidence="2">The sequence shown here is derived from an EMBL/GenBank/DDBJ whole genome shotgun (WGS) entry which is preliminary data.</text>
</comment>
<name>A0AAE0Z173_9GAST</name>
<reference evidence="2" key="1">
    <citation type="journal article" date="2023" name="G3 (Bethesda)">
        <title>A reference genome for the long-term kleptoplast-retaining sea slug Elysia crispata morphotype clarki.</title>
        <authorList>
            <person name="Eastman K.E."/>
            <person name="Pendleton A.L."/>
            <person name="Shaikh M.A."/>
            <person name="Suttiyut T."/>
            <person name="Ogas R."/>
            <person name="Tomko P."/>
            <person name="Gavelis G."/>
            <person name="Widhalm J.R."/>
            <person name="Wisecaver J.H."/>
        </authorList>
    </citation>
    <scope>NUCLEOTIDE SEQUENCE</scope>
    <source>
        <strain evidence="2">ECLA1</strain>
    </source>
</reference>
<proteinExistence type="predicted"/>
<evidence type="ECO:0000313" key="3">
    <source>
        <dbReference type="Proteomes" id="UP001283361"/>
    </source>
</evidence>
<sequence length="222" mass="23371">MPTFPPPKGSIPQGGDANKCRPHLLASPRFAPRFLREGEGFLPPPLERFAPVTVRRPRTTFPSGIGGWATCLPKTLALRGQPSALAPPQGTFARGSGGFDNHSAAQDRFIGGVASQRLPSMVALASQGVCPPRLLPLGGNHYQSFDNMPFGHGESNPLPGPCPLGCFAPLRRTPRSGGKDPPAKRQKSQGRFAPVTVGVLRTPRGGGLPFPSGMGDHPRPGP</sequence>
<dbReference type="AlphaFoldDB" id="A0AAE0Z173"/>
<keyword evidence="3" id="KW-1185">Reference proteome</keyword>
<protein>
    <submittedName>
        <fullName evidence="2">Uncharacterized protein</fullName>
    </submittedName>
</protein>
<evidence type="ECO:0000313" key="2">
    <source>
        <dbReference type="EMBL" id="KAK3760211.1"/>
    </source>
</evidence>
<dbReference type="Proteomes" id="UP001283361">
    <property type="component" value="Unassembled WGS sequence"/>
</dbReference>
<feature type="region of interest" description="Disordered" evidence="1">
    <location>
        <begin position="169"/>
        <end position="222"/>
    </location>
</feature>